<keyword evidence="7" id="KW-0732">Signal</keyword>
<dbReference type="EMBL" id="BMOD01000015">
    <property type="protein sequence ID" value="GGJ45219.1"/>
    <property type="molecule type" value="Genomic_DNA"/>
</dbReference>
<proteinExistence type="predicted"/>
<keyword evidence="2 6" id="KW-0479">Metal-binding</keyword>
<dbReference type="PANTHER" id="PTHR10127:SF780">
    <property type="entry name" value="METALLOENDOPEPTIDASE"/>
    <property type="match status" value="1"/>
</dbReference>
<dbReference type="SUPFAM" id="SSF55486">
    <property type="entry name" value="Metalloproteases ('zincins'), catalytic domain"/>
    <property type="match status" value="1"/>
</dbReference>
<dbReference type="PROSITE" id="PS51257">
    <property type="entry name" value="PROKAR_LIPOPROTEIN"/>
    <property type="match status" value="1"/>
</dbReference>
<comment type="caution">
    <text evidence="6">Lacks conserved residue(s) required for the propagation of feature annotation.</text>
</comment>
<evidence type="ECO:0000313" key="10">
    <source>
        <dbReference type="Proteomes" id="UP000632222"/>
    </source>
</evidence>
<feature type="binding site" evidence="6">
    <location>
        <position position="178"/>
    </location>
    <ligand>
        <name>Zn(2+)</name>
        <dbReference type="ChEBI" id="CHEBI:29105"/>
        <note>catalytic</note>
    </ligand>
</feature>
<keyword evidence="1 6" id="KW-0645">Protease</keyword>
<feature type="binding site" evidence="6">
    <location>
        <position position="182"/>
    </location>
    <ligand>
        <name>Zn(2+)</name>
        <dbReference type="ChEBI" id="CHEBI:29105"/>
        <note>catalytic</note>
    </ligand>
</feature>
<dbReference type="PANTHER" id="PTHR10127">
    <property type="entry name" value="DISCOIDIN, CUB, EGF, LAMININ , AND ZINC METALLOPROTEASE DOMAIN CONTAINING"/>
    <property type="match status" value="1"/>
</dbReference>
<reference evidence="10" key="1">
    <citation type="journal article" date="2019" name="Int. J. Syst. Evol. Microbiol.">
        <title>The Global Catalogue of Microorganisms (GCM) 10K type strain sequencing project: providing services to taxonomists for standard genome sequencing and annotation.</title>
        <authorList>
            <consortium name="The Broad Institute Genomics Platform"/>
            <consortium name="The Broad Institute Genome Sequencing Center for Infectious Disease"/>
            <person name="Wu L."/>
            <person name="Ma J."/>
        </authorList>
    </citation>
    <scope>NUCLEOTIDE SEQUENCE [LARGE SCALE GENOMIC DNA]</scope>
    <source>
        <strain evidence="10">JCM 14370</strain>
    </source>
</reference>
<dbReference type="Proteomes" id="UP000632222">
    <property type="component" value="Unassembled WGS sequence"/>
</dbReference>
<dbReference type="Gene3D" id="3.40.390.10">
    <property type="entry name" value="Collagenase (Catalytic Domain)"/>
    <property type="match status" value="1"/>
</dbReference>
<keyword evidence="4 6" id="KW-0862">Zinc</keyword>
<comment type="cofactor">
    <cofactor evidence="6">
        <name>Zn(2+)</name>
        <dbReference type="ChEBI" id="CHEBI:29105"/>
    </cofactor>
    <text evidence="6">Binds 1 zinc ion per subunit.</text>
</comment>
<accession>A0ABQ2D6A5</accession>
<feature type="active site" evidence="6">
    <location>
        <position position="179"/>
    </location>
</feature>
<dbReference type="CDD" id="cd04280">
    <property type="entry name" value="ZnMc_astacin_like"/>
    <property type="match status" value="1"/>
</dbReference>
<organism evidence="9 10">
    <name type="scientific">Deinococcus roseus</name>
    <dbReference type="NCBI Taxonomy" id="392414"/>
    <lineage>
        <taxon>Bacteria</taxon>
        <taxon>Thermotogati</taxon>
        <taxon>Deinococcota</taxon>
        <taxon>Deinococci</taxon>
        <taxon>Deinococcales</taxon>
        <taxon>Deinococcaceae</taxon>
        <taxon>Deinococcus</taxon>
    </lineage>
</organism>
<dbReference type="InterPro" id="IPR006026">
    <property type="entry name" value="Peptidase_Metallo"/>
</dbReference>
<evidence type="ECO:0000256" key="5">
    <source>
        <dbReference type="ARBA" id="ARBA00023049"/>
    </source>
</evidence>
<evidence type="ECO:0000256" key="4">
    <source>
        <dbReference type="ARBA" id="ARBA00022833"/>
    </source>
</evidence>
<evidence type="ECO:0000313" key="9">
    <source>
        <dbReference type="EMBL" id="GGJ45219.1"/>
    </source>
</evidence>
<dbReference type="SUPFAM" id="SSF50370">
    <property type="entry name" value="Ricin B-like lectins"/>
    <property type="match status" value="1"/>
</dbReference>
<dbReference type="Pfam" id="PF01400">
    <property type="entry name" value="Astacin"/>
    <property type="match status" value="1"/>
</dbReference>
<feature type="signal peptide" evidence="7">
    <location>
        <begin position="1"/>
        <end position="17"/>
    </location>
</feature>
<evidence type="ECO:0000256" key="7">
    <source>
        <dbReference type="SAM" id="SignalP"/>
    </source>
</evidence>
<keyword evidence="5 6" id="KW-0482">Metalloprotease</keyword>
<feature type="binding site" evidence="6">
    <location>
        <position position="188"/>
    </location>
    <ligand>
        <name>Zn(2+)</name>
        <dbReference type="ChEBI" id="CHEBI:29105"/>
        <note>catalytic</note>
    </ligand>
</feature>
<dbReference type="PRINTS" id="PR00480">
    <property type="entry name" value="ASTACIN"/>
</dbReference>
<dbReference type="PROSITE" id="PS50231">
    <property type="entry name" value="RICIN_B_LECTIN"/>
    <property type="match status" value="1"/>
</dbReference>
<comment type="caution">
    <text evidence="9">The sequence shown here is derived from an EMBL/GenBank/DDBJ whole genome shotgun (WGS) entry which is preliminary data.</text>
</comment>
<dbReference type="SMART" id="SM00458">
    <property type="entry name" value="RICIN"/>
    <property type="match status" value="1"/>
</dbReference>
<dbReference type="InterPro" id="IPR024079">
    <property type="entry name" value="MetalloPept_cat_dom_sf"/>
</dbReference>
<dbReference type="Gene3D" id="2.80.10.50">
    <property type="match status" value="1"/>
</dbReference>
<gene>
    <name evidence="9" type="ORF">GCM10008938_34350</name>
</gene>
<evidence type="ECO:0000256" key="2">
    <source>
        <dbReference type="ARBA" id="ARBA00022723"/>
    </source>
</evidence>
<protein>
    <recommendedName>
        <fullName evidence="8">Peptidase M12A domain-containing protein</fullName>
    </recommendedName>
</protein>
<dbReference type="RefSeq" id="WP_189004626.1">
    <property type="nucleotide sequence ID" value="NZ_BMOD01000015.1"/>
</dbReference>
<evidence type="ECO:0000256" key="6">
    <source>
        <dbReference type="PROSITE-ProRule" id="PRU01211"/>
    </source>
</evidence>
<feature type="chain" id="PRO_5045473918" description="Peptidase M12A domain-containing protein" evidence="7">
    <location>
        <begin position="18"/>
        <end position="439"/>
    </location>
</feature>
<keyword evidence="10" id="KW-1185">Reference proteome</keyword>
<evidence type="ECO:0000256" key="3">
    <source>
        <dbReference type="ARBA" id="ARBA00022801"/>
    </source>
</evidence>
<dbReference type="PROSITE" id="PS51864">
    <property type="entry name" value="ASTACIN"/>
    <property type="match status" value="1"/>
</dbReference>
<dbReference type="Pfam" id="PF14200">
    <property type="entry name" value="RicinB_lectin_2"/>
    <property type="match status" value="2"/>
</dbReference>
<dbReference type="InterPro" id="IPR001506">
    <property type="entry name" value="Peptidase_M12A"/>
</dbReference>
<dbReference type="SMART" id="SM00235">
    <property type="entry name" value="ZnMc"/>
    <property type="match status" value="1"/>
</dbReference>
<feature type="domain" description="Peptidase M12A" evidence="8">
    <location>
        <begin position="90"/>
        <end position="277"/>
    </location>
</feature>
<dbReference type="InterPro" id="IPR000772">
    <property type="entry name" value="Ricin_B_lectin"/>
</dbReference>
<keyword evidence="3 6" id="KW-0378">Hydrolase</keyword>
<sequence length="439" mass="48583">MNRNLSFAGLISLSLLAACSTPNVEVQEQQLDPHYMNFTSHPQFKQMNVLFAGSDKASTIQAYEKNGKLMFQGDLMIASDTDHDRISQQAGIVTSRPWSNKTIPYVIDASLSGQTSLINQAVNQYNSTTNVRWVPRTNQANYVRFFKENGCWSYVGMIGGQQNLSLGDGCYSIGTALHEMTHAAGAHHEQSRTDRDQWITINWNNIPTDWHSQFQIISEAKPYGAYDFYSIMHYGLYWGNNLAMTPKVAGIDYNRVGRGTALTATDVAGINSIYPGSTGPATSITNGGVYRVQNVGSNKCLDVDNVSTANGASIKQYACIERNTLYNQDYRFKQVNTPEGVYYQIQAVHSGKCADISGINKNDGAKLNQWDCQGNPDDPSLRNQLFRPAQVATAVWQFGIKHSGKCLDVPSGSTADVQLQQWTCNASNAQRFRLIPVSH</sequence>
<dbReference type="InterPro" id="IPR035992">
    <property type="entry name" value="Ricin_B-like_lectins"/>
</dbReference>
<dbReference type="InterPro" id="IPR034035">
    <property type="entry name" value="Astacin-like_dom"/>
</dbReference>
<name>A0ABQ2D6A5_9DEIO</name>
<evidence type="ECO:0000256" key="1">
    <source>
        <dbReference type="ARBA" id="ARBA00022670"/>
    </source>
</evidence>
<evidence type="ECO:0000259" key="8">
    <source>
        <dbReference type="PROSITE" id="PS51864"/>
    </source>
</evidence>